<accession>A0AA41ULQ5</accession>
<reference evidence="1" key="1">
    <citation type="submission" date="2022-04" db="EMBL/GenBank/DDBJ databases">
        <title>Desulfatitalea alkaliphila sp. nov., a novel anaerobic sulfate-reducing bacterium isolated from terrestrial mud volcano, Taman Peninsula, Russia.</title>
        <authorList>
            <person name="Khomyakova M.A."/>
            <person name="Merkel A.Y."/>
            <person name="Slobodkin A.I."/>
        </authorList>
    </citation>
    <scope>NUCLEOTIDE SEQUENCE</scope>
    <source>
        <strain evidence="1">M08but</strain>
    </source>
</reference>
<dbReference type="AlphaFoldDB" id="A0AA41ULQ5"/>
<comment type="caution">
    <text evidence="1">The sequence shown here is derived from an EMBL/GenBank/DDBJ whole genome shotgun (WGS) entry which is preliminary data.</text>
</comment>
<dbReference type="SUPFAM" id="SSF53187">
    <property type="entry name" value="Zn-dependent exopeptidases"/>
    <property type="match status" value="1"/>
</dbReference>
<gene>
    <name evidence="1" type="ORF">MRX98_18880</name>
</gene>
<evidence type="ECO:0000313" key="2">
    <source>
        <dbReference type="Proteomes" id="UP001165427"/>
    </source>
</evidence>
<dbReference type="RefSeq" id="WP_246913758.1">
    <property type="nucleotide sequence ID" value="NZ_JALJRB010000030.1"/>
</dbReference>
<dbReference type="Proteomes" id="UP001165427">
    <property type="component" value="Unassembled WGS sequence"/>
</dbReference>
<organism evidence="1 2">
    <name type="scientific">Desulfatitalea alkaliphila</name>
    <dbReference type="NCBI Taxonomy" id="2929485"/>
    <lineage>
        <taxon>Bacteria</taxon>
        <taxon>Pseudomonadati</taxon>
        <taxon>Thermodesulfobacteriota</taxon>
        <taxon>Desulfobacteria</taxon>
        <taxon>Desulfobacterales</taxon>
        <taxon>Desulfosarcinaceae</taxon>
        <taxon>Desulfatitalea</taxon>
    </lineage>
</organism>
<dbReference type="InterPro" id="IPR007709">
    <property type="entry name" value="N-FG_amidohydro"/>
</dbReference>
<keyword evidence="2" id="KW-1185">Reference proteome</keyword>
<protein>
    <submittedName>
        <fullName evidence="1">N-formylglutamate amidohydrolase</fullName>
    </submittedName>
</protein>
<proteinExistence type="predicted"/>
<sequence>MVEHRVVISCEHGGNTIPKPYRALFASQAGLLTTHRAFDPGALACARRLAARFDAPLFAATTSRLLVDLNRSPGHPRLFSNITRDLPAAERRRIVDRYHSPHRNRVQQAVQTAHDTGATVVHIACHSFTPVLDGRARIMDAGLLYDPRREGERLFCAVWKKALQAACPACRVRRNAPYKGISDGLPTALRRRFHCRYIGIELELNHRSYFEDKAFWRRLCDAVNVSLAATLKARAGFLESI</sequence>
<dbReference type="Gene3D" id="3.40.630.40">
    <property type="entry name" value="Zn-dependent exopeptidases"/>
    <property type="match status" value="1"/>
</dbReference>
<name>A0AA41ULQ5_9BACT</name>
<dbReference type="Pfam" id="PF05013">
    <property type="entry name" value="FGase"/>
    <property type="match status" value="1"/>
</dbReference>
<dbReference type="EMBL" id="JALJRB010000030">
    <property type="protein sequence ID" value="MCJ8502647.1"/>
    <property type="molecule type" value="Genomic_DNA"/>
</dbReference>
<evidence type="ECO:0000313" key="1">
    <source>
        <dbReference type="EMBL" id="MCJ8502647.1"/>
    </source>
</evidence>